<sequence length="90" mass="10423">MLTKNKKQRVIKEVKMHETDTGSPEAQIAILSRRIDDLATHLKKNKKDKHSRRGLLGLVADRKSHMKYLEKKDTKRYNSLVKKLGLKKSA</sequence>
<comment type="caution">
    <text evidence="6">The sequence shown here is derived from an EMBL/GenBank/DDBJ whole genome shotgun (WGS) entry which is preliminary data.</text>
</comment>
<accession>A0A1G2TYJ6</accession>
<dbReference type="FunFam" id="1.10.287.10:FF:000002">
    <property type="entry name" value="30S ribosomal protein S15"/>
    <property type="match status" value="1"/>
</dbReference>
<dbReference type="PANTHER" id="PTHR23321">
    <property type="entry name" value="RIBOSOMAL PROTEIN S15, BACTERIAL AND ORGANELLAR"/>
    <property type="match status" value="1"/>
</dbReference>
<dbReference type="Gene3D" id="1.10.287.10">
    <property type="entry name" value="S15/NS1, RNA-binding"/>
    <property type="match status" value="1"/>
</dbReference>
<evidence type="ECO:0000313" key="7">
    <source>
        <dbReference type="Proteomes" id="UP000178404"/>
    </source>
</evidence>
<evidence type="ECO:0000313" key="6">
    <source>
        <dbReference type="EMBL" id="OHB02376.1"/>
    </source>
</evidence>
<dbReference type="InterPro" id="IPR000589">
    <property type="entry name" value="Ribosomal_uS15"/>
</dbReference>
<dbReference type="NCBIfam" id="TIGR00952">
    <property type="entry name" value="S15_bact"/>
    <property type="match status" value="1"/>
</dbReference>
<keyword evidence="2 4" id="KW-0687">Ribonucleoprotein</keyword>
<dbReference type="AlphaFoldDB" id="A0A1G2TYJ6"/>
<keyword evidence="4" id="KW-0699">rRNA-binding</keyword>
<dbReference type="SMART" id="SM01387">
    <property type="entry name" value="Ribosomal_S15"/>
    <property type="match status" value="1"/>
</dbReference>
<evidence type="ECO:0000256" key="4">
    <source>
        <dbReference type="HAMAP-Rule" id="MF_01343"/>
    </source>
</evidence>
<dbReference type="GO" id="GO:0022627">
    <property type="term" value="C:cytosolic small ribosomal subunit"/>
    <property type="evidence" value="ECO:0007669"/>
    <property type="project" value="TreeGrafter"/>
</dbReference>
<protein>
    <recommendedName>
        <fullName evidence="4">Small ribosomal subunit protein uS15</fullName>
    </recommendedName>
</protein>
<dbReference type="GO" id="GO:0003735">
    <property type="term" value="F:structural constituent of ribosome"/>
    <property type="evidence" value="ECO:0007669"/>
    <property type="project" value="InterPro"/>
</dbReference>
<dbReference type="InterPro" id="IPR009068">
    <property type="entry name" value="uS15_NS1_RNA-bd_sf"/>
</dbReference>
<keyword evidence="4" id="KW-0694">RNA-binding</keyword>
<comment type="function">
    <text evidence="4">Forms an intersubunit bridge (bridge B4) with the 23S rRNA of the 50S subunit in the ribosome.</text>
</comment>
<keyword evidence="1 4" id="KW-0689">Ribosomal protein</keyword>
<dbReference type="SUPFAM" id="SSF47060">
    <property type="entry name" value="S15/NS1 RNA-binding domain"/>
    <property type="match status" value="1"/>
</dbReference>
<comment type="function">
    <text evidence="4">One of the primary rRNA binding proteins, it binds directly to 16S rRNA where it helps nucleate assembly of the platform of the 30S subunit by binding and bridging several RNA helices of the 16S rRNA.</text>
</comment>
<dbReference type="HAMAP" id="MF_01343_B">
    <property type="entry name" value="Ribosomal_uS15_B"/>
    <property type="match status" value="1"/>
</dbReference>
<dbReference type="Pfam" id="PF00312">
    <property type="entry name" value="Ribosomal_S15"/>
    <property type="match status" value="1"/>
</dbReference>
<dbReference type="CDD" id="cd00353">
    <property type="entry name" value="Ribosomal_S15p_S13e"/>
    <property type="match status" value="1"/>
</dbReference>
<organism evidence="6 7">
    <name type="scientific">Candidatus Zambryskibacteria bacterium RIFCSPLOWO2_01_FULL_35_19</name>
    <dbReference type="NCBI Taxonomy" id="1802757"/>
    <lineage>
        <taxon>Bacteria</taxon>
        <taxon>Candidatus Zambryskiibacteriota</taxon>
    </lineage>
</organism>
<evidence type="ECO:0000256" key="5">
    <source>
        <dbReference type="RuleBase" id="RU003919"/>
    </source>
</evidence>
<evidence type="ECO:0000256" key="3">
    <source>
        <dbReference type="ARBA" id="ARBA00064542"/>
    </source>
</evidence>
<dbReference type="InterPro" id="IPR005290">
    <property type="entry name" value="Ribosomal_uS15_bac-type"/>
</dbReference>
<dbReference type="Proteomes" id="UP000178404">
    <property type="component" value="Unassembled WGS sequence"/>
</dbReference>
<reference evidence="6 7" key="1">
    <citation type="journal article" date="2016" name="Nat. Commun.">
        <title>Thousands of microbial genomes shed light on interconnected biogeochemical processes in an aquifer system.</title>
        <authorList>
            <person name="Anantharaman K."/>
            <person name="Brown C.T."/>
            <person name="Hug L.A."/>
            <person name="Sharon I."/>
            <person name="Castelle C.J."/>
            <person name="Probst A.J."/>
            <person name="Thomas B.C."/>
            <person name="Singh A."/>
            <person name="Wilkins M.J."/>
            <person name="Karaoz U."/>
            <person name="Brodie E.L."/>
            <person name="Williams K.H."/>
            <person name="Hubbard S.S."/>
            <person name="Banfield J.F."/>
        </authorList>
    </citation>
    <scope>NUCLEOTIDE SEQUENCE [LARGE SCALE GENOMIC DNA]</scope>
</reference>
<comment type="subunit">
    <text evidence="3 4">Part of the 30S ribosomal subunit. Forms a bridge to the 50S subunit in the 70S ribosome, contacting the 23S rRNA.</text>
</comment>
<dbReference type="Gene3D" id="6.10.250.3130">
    <property type="match status" value="1"/>
</dbReference>
<name>A0A1G2TYJ6_9BACT</name>
<comment type="similarity">
    <text evidence="4 5">Belongs to the universal ribosomal protein uS15 family.</text>
</comment>
<dbReference type="PANTHER" id="PTHR23321:SF26">
    <property type="entry name" value="SMALL RIBOSOMAL SUBUNIT PROTEIN US15M"/>
    <property type="match status" value="1"/>
</dbReference>
<dbReference type="EMBL" id="MHWA01000004">
    <property type="protein sequence ID" value="OHB02376.1"/>
    <property type="molecule type" value="Genomic_DNA"/>
</dbReference>
<evidence type="ECO:0000256" key="2">
    <source>
        <dbReference type="ARBA" id="ARBA00023274"/>
    </source>
</evidence>
<dbReference type="GO" id="GO:0006412">
    <property type="term" value="P:translation"/>
    <property type="evidence" value="ECO:0007669"/>
    <property type="project" value="UniProtKB-UniRule"/>
</dbReference>
<gene>
    <name evidence="4" type="primary">rpsO</name>
    <name evidence="6" type="ORF">A3A90_01085</name>
</gene>
<evidence type="ECO:0000256" key="1">
    <source>
        <dbReference type="ARBA" id="ARBA00022980"/>
    </source>
</evidence>
<dbReference type="GO" id="GO:0019843">
    <property type="term" value="F:rRNA binding"/>
    <property type="evidence" value="ECO:0007669"/>
    <property type="project" value="UniProtKB-UniRule"/>
</dbReference>
<proteinExistence type="inferred from homology"/>